<reference evidence="1 2" key="1">
    <citation type="submission" date="2020-08" db="EMBL/GenBank/DDBJ databases">
        <title>Sequencing the genomes of 1000 actinobacteria strains.</title>
        <authorList>
            <person name="Klenk H.-P."/>
        </authorList>
    </citation>
    <scope>NUCLEOTIDE SEQUENCE [LARGE SCALE GENOMIC DNA]</scope>
    <source>
        <strain evidence="1 2">DSM 102122</strain>
    </source>
</reference>
<dbReference type="RefSeq" id="WP_184828078.1">
    <property type="nucleotide sequence ID" value="NZ_JACHMM010000001.1"/>
</dbReference>
<evidence type="ECO:0000313" key="1">
    <source>
        <dbReference type="EMBL" id="MBB5791364.1"/>
    </source>
</evidence>
<evidence type="ECO:0000313" key="2">
    <source>
        <dbReference type="Proteomes" id="UP000542813"/>
    </source>
</evidence>
<keyword evidence="2" id="KW-1185">Reference proteome</keyword>
<accession>A0A7W9GX32</accession>
<name>A0A7W9GX32_9ACTN</name>
<sequence>MTPFDDDELARALARVPVGTYASLDSLQNRAHQLHVRRRLTGAGVAAAAAVAVGIPSALALTSGDGGTPTPADDPAHCPVTYDDRLTSIQPIDTWAQLARPDMLPPSIRLLWDESAAPPPTEASAFNNSDEAAALEAAFEQCPPPDDLSVVVVQSAGGVVERRVLVMAVGQEREISDVVRTIDAGAAEILIESEARPLDGLVTAWWHDADGMTWYVAGSSLTDDELVELVQTMGTVGDEIDLSAWSVAQDAEQIIQHAGVGDRPATYAYSATVQLDGGTPQLQLMVDDDNRTLWIEAMAGTREVDVAGVPGLLSDDGGGTWRLSWQLDPATTTILYGADDPEELLAIAATVGRVPGGDSRLLDAWKPQ</sequence>
<dbReference type="EMBL" id="JACHMM010000001">
    <property type="protein sequence ID" value="MBB5791364.1"/>
    <property type="molecule type" value="Genomic_DNA"/>
</dbReference>
<gene>
    <name evidence="1" type="ORF">HD601_005939</name>
</gene>
<proteinExistence type="predicted"/>
<dbReference type="Proteomes" id="UP000542813">
    <property type="component" value="Unassembled WGS sequence"/>
</dbReference>
<organism evidence="1 2">
    <name type="scientific">Jiangella mangrovi</name>
    <dbReference type="NCBI Taxonomy" id="1524084"/>
    <lineage>
        <taxon>Bacteria</taxon>
        <taxon>Bacillati</taxon>
        <taxon>Actinomycetota</taxon>
        <taxon>Actinomycetes</taxon>
        <taxon>Jiangellales</taxon>
        <taxon>Jiangellaceae</taxon>
        <taxon>Jiangella</taxon>
    </lineage>
</organism>
<protein>
    <submittedName>
        <fullName evidence="1">Uncharacterized protein</fullName>
    </submittedName>
</protein>
<comment type="caution">
    <text evidence="1">The sequence shown here is derived from an EMBL/GenBank/DDBJ whole genome shotgun (WGS) entry which is preliminary data.</text>
</comment>
<dbReference type="AlphaFoldDB" id="A0A7W9GX32"/>